<reference evidence="2 3" key="1">
    <citation type="journal article" date="2023" name="Nucleic Acids Res.">
        <title>The hologenome of Daphnia magna reveals possible DNA methylation and microbiome-mediated evolution of the host genome.</title>
        <authorList>
            <person name="Chaturvedi A."/>
            <person name="Li X."/>
            <person name="Dhandapani V."/>
            <person name="Marshall H."/>
            <person name="Kissane S."/>
            <person name="Cuenca-Cambronero M."/>
            <person name="Asole G."/>
            <person name="Calvet F."/>
            <person name="Ruiz-Romero M."/>
            <person name="Marangio P."/>
            <person name="Guigo R."/>
            <person name="Rago D."/>
            <person name="Mirbahai L."/>
            <person name="Eastwood N."/>
            <person name="Colbourne J.K."/>
            <person name="Zhou J."/>
            <person name="Mallon E."/>
            <person name="Orsini L."/>
        </authorList>
    </citation>
    <scope>NUCLEOTIDE SEQUENCE [LARGE SCALE GENOMIC DNA]</scope>
    <source>
        <strain evidence="2">LRV0_1</strain>
    </source>
</reference>
<evidence type="ECO:0000313" key="2">
    <source>
        <dbReference type="EMBL" id="KAK4021197.1"/>
    </source>
</evidence>
<feature type="region of interest" description="Disordered" evidence="1">
    <location>
        <begin position="48"/>
        <end position="67"/>
    </location>
</feature>
<keyword evidence="3" id="KW-1185">Reference proteome</keyword>
<organism evidence="2 3">
    <name type="scientific">Daphnia magna</name>
    <dbReference type="NCBI Taxonomy" id="35525"/>
    <lineage>
        <taxon>Eukaryota</taxon>
        <taxon>Metazoa</taxon>
        <taxon>Ecdysozoa</taxon>
        <taxon>Arthropoda</taxon>
        <taxon>Crustacea</taxon>
        <taxon>Branchiopoda</taxon>
        <taxon>Diplostraca</taxon>
        <taxon>Cladocera</taxon>
        <taxon>Anomopoda</taxon>
        <taxon>Daphniidae</taxon>
        <taxon>Daphnia</taxon>
    </lineage>
</organism>
<accession>A0ABR0A7S3</accession>
<gene>
    <name evidence="2" type="ORF">OUZ56_003116</name>
</gene>
<protein>
    <submittedName>
        <fullName evidence="2">Uncharacterized protein</fullName>
    </submittedName>
</protein>
<sequence length="95" mass="10641">MSNGGIPHEYFASCVTPCIHVIKVPILRFLRYKKLLTSRAYYHSCAVGKSRDGKARPKEIGEKHNDADYDRGDLDEVMARGIKSAKKKKCVTQGS</sequence>
<proteinExistence type="predicted"/>
<feature type="compositionally biased region" description="Basic and acidic residues" evidence="1">
    <location>
        <begin position="49"/>
        <end position="67"/>
    </location>
</feature>
<dbReference type="EMBL" id="JAOYFB010000036">
    <property type="protein sequence ID" value="KAK4021197.1"/>
    <property type="molecule type" value="Genomic_DNA"/>
</dbReference>
<dbReference type="Proteomes" id="UP001234178">
    <property type="component" value="Unassembled WGS sequence"/>
</dbReference>
<comment type="caution">
    <text evidence="2">The sequence shown here is derived from an EMBL/GenBank/DDBJ whole genome shotgun (WGS) entry which is preliminary data.</text>
</comment>
<evidence type="ECO:0000256" key="1">
    <source>
        <dbReference type="SAM" id="MobiDB-lite"/>
    </source>
</evidence>
<name>A0ABR0A7S3_9CRUS</name>
<evidence type="ECO:0000313" key="3">
    <source>
        <dbReference type="Proteomes" id="UP001234178"/>
    </source>
</evidence>